<sequence length="360" mass="39772">MEDVCRNDGPTYKALMPYMKLYRPTDLLLADVEDLVAPLPERLQRLAASFFTRHAGAGHVGVADDDGDEYMRSGPTTATEADSAEVVSPTSTLKAWGTLDLSGRYTSSRFHIAQLPPVSSLPEDVRTKWIDDIPDNSVMCLNLAFCNLRDEDIKHVTSTVQLLADHKKIYDRTGLIVVLRGSRFYRNFADLEKLLQVCELVDICLTPMASVDNRDNNFLGLFKRGLLHKLHFVEGRHNIDTAVHNLFGSDPEPAGANTILADICSEVALVADAYNAFNNPPLHERTTTRLWQKDLRQRLMEVRRKADAVRAQEAMVQVRVQVAAGSVGEETPSLGCHHAALIFILGAATGALAAAALLRR</sequence>
<dbReference type="InParanoid" id="F2UR96"/>
<dbReference type="GeneID" id="16068788"/>
<evidence type="ECO:0000313" key="2">
    <source>
        <dbReference type="EMBL" id="EGD80199.1"/>
    </source>
</evidence>
<dbReference type="Proteomes" id="UP000007799">
    <property type="component" value="Unassembled WGS sequence"/>
</dbReference>
<feature type="transmembrane region" description="Helical" evidence="1">
    <location>
        <begin position="339"/>
        <end position="358"/>
    </location>
</feature>
<evidence type="ECO:0000313" key="3">
    <source>
        <dbReference type="Proteomes" id="UP000007799"/>
    </source>
</evidence>
<name>F2UR96_SALR5</name>
<keyword evidence="1" id="KW-0472">Membrane</keyword>
<dbReference type="AlphaFoldDB" id="F2UR96"/>
<keyword evidence="3" id="KW-1185">Reference proteome</keyword>
<accession>F2UR96</accession>
<dbReference type="RefSeq" id="XP_004988261.1">
    <property type="nucleotide sequence ID" value="XM_004988204.1"/>
</dbReference>
<keyword evidence="1" id="KW-1133">Transmembrane helix</keyword>
<proteinExistence type="predicted"/>
<evidence type="ECO:0000256" key="1">
    <source>
        <dbReference type="SAM" id="Phobius"/>
    </source>
</evidence>
<keyword evidence="1" id="KW-0812">Transmembrane</keyword>
<organism evidence="3">
    <name type="scientific">Salpingoeca rosetta (strain ATCC 50818 / BSB-021)</name>
    <dbReference type="NCBI Taxonomy" id="946362"/>
    <lineage>
        <taxon>Eukaryota</taxon>
        <taxon>Choanoflagellata</taxon>
        <taxon>Craspedida</taxon>
        <taxon>Salpingoecidae</taxon>
        <taxon>Salpingoeca</taxon>
    </lineage>
</organism>
<protein>
    <submittedName>
        <fullName evidence="2">Uncharacterized protein</fullName>
    </submittedName>
</protein>
<dbReference type="KEGG" id="sre:PTSG_10877"/>
<dbReference type="EMBL" id="GL832991">
    <property type="protein sequence ID" value="EGD80199.1"/>
    <property type="molecule type" value="Genomic_DNA"/>
</dbReference>
<reference evidence="2" key="1">
    <citation type="submission" date="2009-08" db="EMBL/GenBank/DDBJ databases">
        <title>Annotation of Salpingoeca rosetta.</title>
        <authorList>
            <consortium name="The Broad Institute Genome Sequencing Platform"/>
            <person name="Russ C."/>
            <person name="Cuomo C."/>
            <person name="Burger G."/>
            <person name="Gray M.W."/>
            <person name="Holland P.W.H."/>
            <person name="King N."/>
            <person name="Lang F.B.F."/>
            <person name="Roger A.J."/>
            <person name="Ruiz-Trillo I."/>
            <person name="Young S.K."/>
            <person name="Zeng Q."/>
            <person name="Gargeya S."/>
            <person name="Alvarado L."/>
            <person name="Berlin A."/>
            <person name="Chapman S.B."/>
            <person name="Chen Z."/>
            <person name="Freedman E."/>
            <person name="Gellesch M."/>
            <person name="Goldberg J."/>
            <person name="Griggs A."/>
            <person name="Gujja S."/>
            <person name="Heilman E."/>
            <person name="Heiman D."/>
            <person name="Howarth C."/>
            <person name="Mehta T."/>
            <person name="Neiman D."/>
            <person name="Pearson M."/>
            <person name="Roberts A."/>
            <person name="Saif S."/>
            <person name="Shea T."/>
            <person name="Shenoy N."/>
            <person name="Sisk P."/>
            <person name="Stolte C."/>
            <person name="Sykes S."/>
            <person name="White J."/>
            <person name="Yandava C."/>
            <person name="Haas B."/>
            <person name="Nusbaum C."/>
            <person name="Birren B."/>
        </authorList>
    </citation>
    <scope>NUCLEOTIDE SEQUENCE [LARGE SCALE GENOMIC DNA]</scope>
    <source>
        <strain evidence="2">ATCC 50818</strain>
    </source>
</reference>
<gene>
    <name evidence="2" type="ORF">PTSG_10877</name>
</gene>